<gene>
    <name evidence="1" type="ORF">T11_17358</name>
</gene>
<reference evidence="1 2" key="1">
    <citation type="submission" date="2015-01" db="EMBL/GenBank/DDBJ databases">
        <title>Evolution of Trichinella species and genotypes.</title>
        <authorList>
            <person name="Korhonen P.K."/>
            <person name="Edoardo P."/>
            <person name="Giuseppe L.R."/>
            <person name="Gasser R.B."/>
        </authorList>
    </citation>
    <scope>NUCLEOTIDE SEQUENCE [LARGE SCALE GENOMIC DNA]</scope>
    <source>
        <strain evidence="1">ISS1029</strain>
    </source>
</reference>
<name>A0A0V1H232_9BILA</name>
<sequence>MSILKFLPVTVVSQLDLKLSLSLESYKKTTLHRPAISDNMFPRPKQFERVPRENGCDWVKEIA</sequence>
<evidence type="ECO:0000313" key="2">
    <source>
        <dbReference type="Proteomes" id="UP000055024"/>
    </source>
</evidence>
<comment type="caution">
    <text evidence="1">The sequence shown here is derived from an EMBL/GenBank/DDBJ whole genome shotgun (WGS) entry which is preliminary data.</text>
</comment>
<dbReference type="AlphaFoldDB" id="A0A0V1H232"/>
<organism evidence="1 2">
    <name type="scientific">Trichinella zimbabwensis</name>
    <dbReference type="NCBI Taxonomy" id="268475"/>
    <lineage>
        <taxon>Eukaryota</taxon>
        <taxon>Metazoa</taxon>
        <taxon>Ecdysozoa</taxon>
        <taxon>Nematoda</taxon>
        <taxon>Enoplea</taxon>
        <taxon>Dorylaimia</taxon>
        <taxon>Trichinellida</taxon>
        <taxon>Trichinellidae</taxon>
        <taxon>Trichinella</taxon>
    </lineage>
</organism>
<keyword evidence="2" id="KW-1185">Reference proteome</keyword>
<protein>
    <submittedName>
        <fullName evidence="1">Uncharacterized protein</fullName>
    </submittedName>
</protein>
<accession>A0A0V1H232</accession>
<evidence type="ECO:0000313" key="1">
    <source>
        <dbReference type="EMBL" id="KRZ04457.1"/>
    </source>
</evidence>
<dbReference type="Proteomes" id="UP000055024">
    <property type="component" value="Unassembled WGS sequence"/>
</dbReference>
<dbReference type="EMBL" id="JYDP01000164">
    <property type="protein sequence ID" value="KRZ04457.1"/>
    <property type="molecule type" value="Genomic_DNA"/>
</dbReference>
<proteinExistence type="predicted"/>